<protein>
    <submittedName>
        <fullName evidence="2">Uncharacterized protein (UPF0548 family)</fullName>
    </submittedName>
</protein>
<dbReference type="EMBL" id="JACBZD010000001">
    <property type="protein sequence ID" value="NYI03822.1"/>
    <property type="molecule type" value="Genomic_DNA"/>
</dbReference>
<dbReference type="Proteomes" id="UP000567795">
    <property type="component" value="Unassembled WGS sequence"/>
</dbReference>
<reference evidence="2 3" key="1">
    <citation type="submission" date="2020-07" db="EMBL/GenBank/DDBJ databases">
        <title>Sequencing the genomes of 1000 actinobacteria strains.</title>
        <authorList>
            <person name="Klenk H.-P."/>
        </authorList>
    </citation>
    <scope>NUCLEOTIDE SEQUENCE [LARGE SCALE GENOMIC DNA]</scope>
    <source>
        <strain evidence="2 3">DSM 42178</strain>
    </source>
</reference>
<comment type="caution">
    <text evidence="2">The sequence shown here is derived from an EMBL/GenBank/DDBJ whole genome shotgun (WGS) entry which is preliminary data.</text>
</comment>
<evidence type="ECO:0000259" key="1">
    <source>
        <dbReference type="Pfam" id="PF09348"/>
    </source>
</evidence>
<organism evidence="2 3">
    <name type="scientific">Allostreptomyces psammosilenae</name>
    <dbReference type="NCBI Taxonomy" id="1892865"/>
    <lineage>
        <taxon>Bacteria</taxon>
        <taxon>Bacillati</taxon>
        <taxon>Actinomycetota</taxon>
        <taxon>Actinomycetes</taxon>
        <taxon>Kitasatosporales</taxon>
        <taxon>Streptomycetaceae</taxon>
        <taxon>Allostreptomyces</taxon>
    </lineage>
</organism>
<dbReference type="AlphaFoldDB" id="A0A852ZZY0"/>
<evidence type="ECO:0000313" key="3">
    <source>
        <dbReference type="Proteomes" id="UP000567795"/>
    </source>
</evidence>
<accession>A0A852ZZY0</accession>
<dbReference type="InterPro" id="IPR014457">
    <property type="entry name" value="UCP010260"/>
</dbReference>
<sequence>MTTALTYAETGATHRVLFEREPLPHGYSHLTAAIPLGRVDPRAAADAVLTFRMHRTAGVPVSTTTERATPGDRVTPLLRLGPVRVAAPCEVVWTVETDQAAGFGYGTLPGHPECGEEAFVVHRLVSGESVLTVTAFSRPAAWYTRAAGPLVPLGQKQYARHLGRTLRRLCETS</sequence>
<gene>
    <name evidence="2" type="ORF">FHU37_000765</name>
</gene>
<dbReference type="RefSeq" id="WP_179812817.1">
    <property type="nucleotide sequence ID" value="NZ_JACBZD010000001.1"/>
</dbReference>
<evidence type="ECO:0000313" key="2">
    <source>
        <dbReference type="EMBL" id="NYI03822.1"/>
    </source>
</evidence>
<keyword evidence="3" id="KW-1185">Reference proteome</keyword>
<dbReference type="InterPro" id="IPR018960">
    <property type="entry name" value="DUF1990"/>
</dbReference>
<dbReference type="PANTHER" id="PTHR34202:SF1">
    <property type="entry name" value="UPF0548 PROTEIN"/>
    <property type="match status" value="1"/>
</dbReference>
<feature type="domain" description="DUF1990" evidence="1">
    <location>
        <begin position="6"/>
        <end position="164"/>
    </location>
</feature>
<proteinExistence type="predicted"/>
<dbReference type="PIRSF" id="PIRSF010260">
    <property type="entry name" value="UCP010260"/>
    <property type="match status" value="1"/>
</dbReference>
<dbReference type="Pfam" id="PF09348">
    <property type="entry name" value="DUF1990"/>
    <property type="match status" value="1"/>
</dbReference>
<dbReference type="PANTHER" id="PTHR34202">
    <property type="entry name" value="UPF0548 PROTEIN"/>
    <property type="match status" value="1"/>
</dbReference>
<name>A0A852ZZY0_9ACTN</name>